<reference evidence="5 6" key="1">
    <citation type="submission" date="2017-02" db="EMBL/GenBank/DDBJ databases">
        <authorList>
            <person name="Peterson S.W."/>
        </authorList>
    </citation>
    <scope>NUCLEOTIDE SEQUENCE [LARGE SCALE GENOMIC DNA]</scope>
    <source>
        <strain evidence="5 6">DSM 22335</strain>
    </source>
</reference>
<name>A0A1T4JW20_9BACT</name>
<feature type="domain" description="Gliding motility-associated protein GldM N-terminal" evidence="2">
    <location>
        <begin position="30"/>
        <end position="219"/>
    </location>
</feature>
<dbReference type="Pfam" id="PF21601">
    <property type="entry name" value="GldM_2nd"/>
    <property type="match status" value="1"/>
</dbReference>
<evidence type="ECO:0000259" key="1">
    <source>
        <dbReference type="Pfam" id="PF12080"/>
    </source>
</evidence>
<dbReference type="NCBIfam" id="TIGR03517">
    <property type="entry name" value="GldM_gliding"/>
    <property type="match status" value="1"/>
</dbReference>
<dbReference type="InterPro" id="IPR048406">
    <property type="entry name" value="GldM_Ig-like-2"/>
</dbReference>
<dbReference type="AlphaFoldDB" id="A0A1T4JW20"/>
<dbReference type="STRING" id="413434.SAMN04488132_101237"/>
<keyword evidence="6" id="KW-1185">Reference proteome</keyword>
<proteinExistence type="predicted"/>
<dbReference type="Pfam" id="PF12080">
    <property type="entry name" value="GldM_4th"/>
    <property type="match status" value="1"/>
</dbReference>
<feature type="domain" description="Gliding motility-associated protein GldM second immunoglobulin-like" evidence="4">
    <location>
        <begin position="329"/>
        <end position="397"/>
    </location>
</feature>
<accession>A0A1T4JW20</accession>
<feature type="domain" description="Gliding motility-associated protein GldM first immunoglobulin-like" evidence="3">
    <location>
        <begin position="229"/>
        <end position="322"/>
    </location>
</feature>
<dbReference type="OrthoDB" id="1490890at2"/>
<gene>
    <name evidence="5" type="ORF">SAMN04488132_101237</name>
</gene>
<sequence length="516" mass="56005">MSLPKEPRQKMINMMYLVLTALLALNVSSEILNAFKTVDRSLMTASEIVEKKNTDIFKSFQKKIADPKTQAKAQEWFPKAEKAKVLADQVYEYINQLKAELKKESGLKIENGVENYKEDDLDAPTRLLVSSPPNGKAKGAELFAKLQNFRNQLLEIDPEIKSEIGPNLPLDLRVPKTNNEAGKDDWAFNYFHMTPTVAAITILSKFQNDIKNSEAQVVEFCHKKIGEVEIIYDEFQAFAGTNSQYLMPGEELVITAGVGAFSKAAKPSITVDGASVPLKEDGAAEYKTTVNTSGAGTKKVRISYIKPDGTTATVEKEVKYTVGVPAGLVVSTDRTRVFYRGIENPLSVTGGGGDEKVNVSVEGQGVNMSKAGPGQYVVVPNQLGNVTVVASDGKKTQRINIPVKKIPDPIALVGGSAGGTMSANVFRVQKGVIADLRDFVFEGIQFKVVSFMVICTGKGFDEPGYEQNTGATFSGETLNLIKRCQAGTTVTVGEIKVAEPGGGTRKLDQNITFILQ</sequence>
<evidence type="ECO:0000259" key="3">
    <source>
        <dbReference type="Pfam" id="PF21601"/>
    </source>
</evidence>
<dbReference type="RefSeq" id="WP_078829584.1">
    <property type="nucleotide sequence ID" value="NZ_FUWH01000001.1"/>
</dbReference>
<evidence type="ECO:0000313" key="6">
    <source>
        <dbReference type="Proteomes" id="UP000190888"/>
    </source>
</evidence>
<dbReference type="Pfam" id="PF21602">
    <property type="entry name" value="GldM_3rd"/>
    <property type="match status" value="1"/>
</dbReference>
<dbReference type="InterPro" id="IPR019859">
    <property type="entry name" value="Motility-assoc_prot_GldM"/>
</dbReference>
<evidence type="ECO:0000259" key="4">
    <source>
        <dbReference type="Pfam" id="PF21602"/>
    </source>
</evidence>
<protein>
    <submittedName>
        <fullName evidence="5">Gliding motility-associated protein GldM</fullName>
    </submittedName>
</protein>
<dbReference type="EMBL" id="FUWH01000001">
    <property type="protein sequence ID" value="SJZ34267.1"/>
    <property type="molecule type" value="Genomic_DNA"/>
</dbReference>
<evidence type="ECO:0000313" key="5">
    <source>
        <dbReference type="EMBL" id="SJZ34267.1"/>
    </source>
</evidence>
<dbReference type="Proteomes" id="UP000190888">
    <property type="component" value="Unassembled WGS sequence"/>
</dbReference>
<feature type="domain" description="Gliding motility-associated protein GldM C-terminal" evidence="1">
    <location>
        <begin position="407"/>
        <end position="516"/>
    </location>
</feature>
<dbReference type="InterPro" id="IPR022720">
    <property type="entry name" value="Motility-assoc_prot_GldM_N"/>
</dbReference>
<evidence type="ECO:0000259" key="2">
    <source>
        <dbReference type="Pfam" id="PF12081"/>
    </source>
</evidence>
<dbReference type="Pfam" id="PF12081">
    <property type="entry name" value="GldM_1st"/>
    <property type="match status" value="1"/>
</dbReference>
<dbReference type="InterPro" id="IPR022719">
    <property type="entry name" value="Motility-assoc_prot_GldM_C"/>
</dbReference>
<dbReference type="InterPro" id="IPR048405">
    <property type="entry name" value="GldM_Ig-like-1"/>
</dbReference>
<organism evidence="5 6">
    <name type="scientific">Sediminibacterium ginsengisoli</name>
    <dbReference type="NCBI Taxonomy" id="413434"/>
    <lineage>
        <taxon>Bacteria</taxon>
        <taxon>Pseudomonadati</taxon>
        <taxon>Bacteroidota</taxon>
        <taxon>Chitinophagia</taxon>
        <taxon>Chitinophagales</taxon>
        <taxon>Chitinophagaceae</taxon>
        <taxon>Sediminibacterium</taxon>
    </lineage>
</organism>